<evidence type="ECO:0000313" key="1">
    <source>
        <dbReference type="EMBL" id="ETI56381.1"/>
    </source>
</evidence>
<keyword evidence="2" id="KW-1185">Reference proteome</keyword>
<evidence type="ECO:0000313" key="2">
    <source>
        <dbReference type="Proteomes" id="UP000018721"/>
    </source>
</evidence>
<name>V9FZA9_PHYNI</name>
<accession>V9FZA9</accession>
<dbReference type="EMBL" id="ANIZ01000162">
    <property type="protein sequence ID" value="ETI56381.1"/>
    <property type="molecule type" value="Genomic_DNA"/>
</dbReference>
<dbReference type="Proteomes" id="UP000018721">
    <property type="component" value="Unassembled WGS sequence"/>
</dbReference>
<protein>
    <submittedName>
        <fullName evidence="1">Uncharacterized protein</fullName>
    </submittedName>
</protein>
<gene>
    <name evidence="1" type="ORF">F443_01025</name>
</gene>
<reference evidence="1 2" key="1">
    <citation type="submission" date="2013-11" db="EMBL/GenBank/DDBJ databases">
        <title>The Genome Sequence of Phytophthora parasitica P1569.</title>
        <authorList>
            <consortium name="The Broad Institute Genomics Platform"/>
            <person name="Russ C."/>
            <person name="Tyler B."/>
            <person name="Panabieres F."/>
            <person name="Shan W."/>
            <person name="Tripathy S."/>
            <person name="Grunwald N."/>
            <person name="Machado M."/>
            <person name="Johnson C.S."/>
            <person name="Arredondo F."/>
            <person name="Hong C."/>
            <person name="Coffey M."/>
            <person name="Young S.K."/>
            <person name="Zeng Q."/>
            <person name="Gargeya S."/>
            <person name="Fitzgerald M."/>
            <person name="Abouelleil A."/>
            <person name="Alvarado L."/>
            <person name="Chapman S.B."/>
            <person name="Gainer-Dewar J."/>
            <person name="Goldberg J."/>
            <person name="Griggs A."/>
            <person name="Gujja S."/>
            <person name="Hansen M."/>
            <person name="Howarth C."/>
            <person name="Imamovic A."/>
            <person name="Ireland A."/>
            <person name="Larimer J."/>
            <person name="McCowan C."/>
            <person name="Murphy C."/>
            <person name="Pearson M."/>
            <person name="Poon T.W."/>
            <person name="Priest M."/>
            <person name="Roberts A."/>
            <person name="Saif S."/>
            <person name="Shea T."/>
            <person name="Sykes S."/>
            <person name="Wortman J."/>
            <person name="Nusbaum C."/>
            <person name="Birren B."/>
        </authorList>
    </citation>
    <scope>NUCLEOTIDE SEQUENCE [LARGE SCALE GENOMIC DNA]</scope>
    <source>
        <strain evidence="1 2">P1569</strain>
    </source>
</reference>
<proteinExistence type="predicted"/>
<sequence>MTSDVLATPGERLPRNRLLVHLELCTFTRDIVSNNVNPRQHQRLMQFRFGEGEELACLPNTSPLQSIVAKTNCSSISSVVSTKGPQEGCADDKWQEAVPPTPAPRSPYQSKYKYRADRLRRQVIILGVELTRLRLAESRLVTPASNCASASKWKAIVMTQLQARQRAEHNNKVLKRMLTGQQLLAKSILNGRVDLLQAVLELRRVLEDSPFHESKK</sequence>
<organism evidence="1 2">
    <name type="scientific">Phytophthora nicotianae P1569</name>
    <dbReference type="NCBI Taxonomy" id="1317065"/>
    <lineage>
        <taxon>Eukaryota</taxon>
        <taxon>Sar</taxon>
        <taxon>Stramenopiles</taxon>
        <taxon>Oomycota</taxon>
        <taxon>Peronosporomycetes</taxon>
        <taxon>Peronosporales</taxon>
        <taxon>Peronosporaceae</taxon>
        <taxon>Phytophthora</taxon>
    </lineage>
</organism>
<comment type="caution">
    <text evidence="1">The sequence shown here is derived from an EMBL/GenBank/DDBJ whole genome shotgun (WGS) entry which is preliminary data.</text>
</comment>
<dbReference type="OrthoDB" id="112107at2759"/>
<dbReference type="HOGENOM" id="CLU_1279882_0_0_1"/>
<dbReference type="AlphaFoldDB" id="V9FZA9"/>